<dbReference type="InterPro" id="IPR028889">
    <property type="entry name" value="USP"/>
</dbReference>
<dbReference type="InterPro" id="IPR038765">
    <property type="entry name" value="Papain-like_cys_pep_sf"/>
</dbReference>
<dbReference type="SUPFAM" id="SSF54001">
    <property type="entry name" value="Cysteine proteinases"/>
    <property type="match status" value="1"/>
</dbReference>
<protein>
    <recommendedName>
        <fullName evidence="1">USP domain-containing protein</fullName>
    </recommendedName>
</protein>
<dbReference type="AlphaFoldDB" id="A0A0E9WAB7"/>
<sequence>MKNWKSKSGTQVYAGLRNQGSTCYLNTVLQILFMTDECRQAVMRLKVTVSKQLKKLFEDLERNVQASETRDIIHSLGINNVCRQERASECFSENIK</sequence>
<organism evidence="2">
    <name type="scientific">Anguilla anguilla</name>
    <name type="common">European freshwater eel</name>
    <name type="synonym">Muraena anguilla</name>
    <dbReference type="NCBI Taxonomy" id="7936"/>
    <lineage>
        <taxon>Eukaryota</taxon>
        <taxon>Metazoa</taxon>
        <taxon>Chordata</taxon>
        <taxon>Craniata</taxon>
        <taxon>Vertebrata</taxon>
        <taxon>Euteleostomi</taxon>
        <taxon>Actinopterygii</taxon>
        <taxon>Neopterygii</taxon>
        <taxon>Teleostei</taxon>
        <taxon>Anguilliformes</taxon>
        <taxon>Anguillidae</taxon>
        <taxon>Anguilla</taxon>
    </lineage>
</organism>
<accession>A0A0E9WAB7</accession>
<dbReference type="GO" id="GO:0016579">
    <property type="term" value="P:protein deubiquitination"/>
    <property type="evidence" value="ECO:0007669"/>
    <property type="project" value="InterPro"/>
</dbReference>
<dbReference type="Gene3D" id="3.90.70.10">
    <property type="entry name" value="Cysteine proteinases"/>
    <property type="match status" value="1"/>
</dbReference>
<dbReference type="InterPro" id="IPR001394">
    <property type="entry name" value="Peptidase_C19_UCH"/>
</dbReference>
<dbReference type="GO" id="GO:0004843">
    <property type="term" value="F:cysteine-type deubiquitinase activity"/>
    <property type="evidence" value="ECO:0007669"/>
    <property type="project" value="InterPro"/>
</dbReference>
<reference evidence="2" key="1">
    <citation type="submission" date="2014-11" db="EMBL/GenBank/DDBJ databases">
        <authorList>
            <person name="Amaro Gonzalez C."/>
        </authorList>
    </citation>
    <scope>NUCLEOTIDE SEQUENCE</scope>
</reference>
<dbReference type="EMBL" id="GBXM01022144">
    <property type="protein sequence ID" value="JAH86433.1"/>
    <property type="molecule type" value="Transcribed_RNA"/>
</dbReference>
<reference evidence="2" key="2">
    <citation type="journal article" date="2015" name="Fish Shellfish Immunol.">
        <title>Early steps in the European eel (Anguilla anguilla)-Vibrio vulnificus interaction in the gills: Role of the RtxA13 toxin.</title>
        <authorList>
            <person name="Callol A."/>
            <person name="Pajuelo D."/>
            <person name="Ebbesson L."/>
            <person name="Teles M."/>
            <person name="MacKenzie S."/>
            <person name="Amaro C."/>
        </authorList>
    </citation>
    <scope>NUCLEOTIDE SEQUENCE</scope>
</reference>
<name>A0A0E9WAB7_ANGAN</name>
<dbReference type="PROSITE" id="PS50235">
    <property type="entry name" value="USP_3"/>
    <property type="match status" value="1"/>
</dbReference>
<evidence type="ECO:0000259" key="1">
    <source>
        <dbReference type="PROSITE" id="PS50235"/>
    </source>
</evidence>
<proteinExistence type="predicted"/>
<evidence type="ECO:0000313" key="2">
    <source>
        <dbReference type="EMBL" id="JAH86433.1"/>
    </source>
</evidence>
<feature type="domain" description="USP" evidence="1">
    <location>
        <begin position="14"/>
        <end position="96"/>
    </location>
</feature>
<dbReference type="Pfam" id="PF00443">
    <property type="entry name" value="UCH"/>
    <property type="match status" value="1"/>
</dbReference>